<dbReference type="PANTHER" id="PTHR11645">
    <property type="entry name" value="PYRROLINE-5-CARBOXYLATE REDUCTASE"/>
    <property type="match status" value="1"/>
</dbReference>
<gene>
    <name evidence="5" type="primary">proC_3</name>
    <name evidence="6" type="ORF">C0Z16_24385</name>
    <name evidence="5" type="ORF">LMG27174_05141</name>
</gene>
<evidence type="ECO:0000313" key="5">
    <source>
        <dbReference type="EMBL" id="CAB3722997.1"/>
    </source>
</evidence>
<dbReference type="AlphaFoldDB" id="A0A2N7WEY2"/>
<reference evidence="6 7" key="1">
    <citation type="submission" date="2018-01" db="EMBL/GenBank/DDBJ databases">
        <title>Whole genome analyses suggest that Burkholderia sensu lato contains two further novel genera in the rhizoxinica-symbiotica group Mycetohabitans gen. nov., and Trinickia gen. nov.: implications for the evolution of diazotrophy and nodulation in the Burkholderiaceae.</title>
        <authorList>
            <person name="Estrada-de los Santos P."/>
            <person name="Palmer M."/>
            <person name="Chavez-Ramirez B."/>
            <person name="Beukes C."/>
            <person name="Steenkamp E.T."/>
            <person name="Hirsch A.M."/>
            <person name="Manyaka P."/>
            <person name="Maluk M."/>
            <person name="Lafos M."/>
            <person name="Crook M."/>
            <person name="Gross E."/>
            <person name="Simon M.F."/>
            <person name="Bueno dos Reis Junior F."/>
            <person name="Poole P.S."/>
            <person name="Venter S.N."/>
            <person name="James E.K."/>
        </authorList>
    </citation>
    <scope>NUCLEOTIDE SEQUENCE [LARGE SCALE GENOMIC DNA]</scope>
    <source>
        <strain evidence="6 7">WSM 3937</strain>
    </source>
</reference>
<proteinExistence type="inferred from homology"/>
<dbReference type="Gene3D" id="1.10.3730.10">
    <property type="entry name" value="ProC C-terminal domain-like"/>
    <property type="match status" value="1"/>
</dbReference>
<dbReference type="Gene3D" id="3.40.50.720">
    <property type="entry name" value="NAD(P)-binding Rossmann-like Domain"/>
    <property type="match status" value="1"/>
</dbReference>
<keyword evidence="2" id="KW-0521">NADP</keyword>
<name>A0A2N7WEY2_9BURK</name>
<accession>A0A2N7WEY2</accession>
<dbReference type="EMBL" id="CADIJZ010000021">
    <property type="protein sequence ID" value="CAB3722997.1"/>
    <property type="molecule type" value="Genomic_DNA"/>
</dbReference>
<dbReference type="GO" id="GO:0004735">
    <property type="term" value="F:pyrroline-5-carboxylate reductase activity"/>
    <property type="evidence" value="ECO:0007669"/>
    <property type="project" value="UniProtKB-EC"/>
</dbReference>
<dbReference type="NCBIfam" id="NF005063">
    <property type="entry name" value="PRK06476.1"/>
    <property type="match status" value="1"/>
</dbReference>
<dbReference type="GO" id="GO:0055129">
    <property type="term" value="P:L-proline biosynthetic process"/>
    <property type="evidence" value="ECO:0007669"/>
    <property type="project" value="TreeGrafter"/>
</dbReference>
<dbReference type="InterPro" id="IPR036291">
    <property type="entry name" value="NAD(P)-bd_dom_sf"/>
</dbReference>
<evidence type="ECO:0000259" key="4">
    <source>
        <dbReference type="Pfam" id="PF14748"/>
    </source>
</evidence>
<evidence type="ECO:0000259" key="3">
    <source>
        <dbReference type="Pfam" id="PF03807"/>
    </source>
</evidence>
<feature type="domain" description="Pyrroline-5-carboxylate reductase catalytic N-terminal" evidence="3">
    <location>
        <begin position="2"/>
        <end position="95"/>
    </location>
</feature>
<dbReference type="Pfam" id="PF14748">
    <property type="entry name" value="P5CR_dimer"/>
    <property type="match status" value="1"/>
</dbReference>
<dbReference type="InterPro" id="IPR028939">
    <property type="entry name" value="P5C_Rdtase_cat_N"/>
</dbReference>
<dbReference type="OrthoDB" id="4425838at2"/>
<keyword evidence="5" id="KW-0560">Oxidoreductase</keyword>
<reference evidence="5 8" key="2">
    <citation type="submission" date="2020-04" db="EMBL/GenBank/DDBJ databases">
        <authorList>
            <person name="De Canck E."/>
        </authorList>
    </citation>
    <scope>NUCLEOTIDE SEQUENCE [LARGE SCALE GENOMIC DNA]</scope>
    <source>
        <strain evidence="5 8">LMG 27174</strain>
    </source>
</reference>
<evidence type="ECO:0000313" key="7">
    <source>
        <dbReference type="Proteomes" id="UP000235659"/>
    </source>
</evidence>
<dbReference type="Proteomes" id="UP000235659">
    <property type="component" value="Unassembled WGS sequence"/>
</dbReference>
<dbReference type="RefSeq" id="WP_102634634.1">
    <property type="nucleotide sequence ID" value="NZ_CADIJZ010000021.1"/>
</dbReference>
<dbReference type="EC" id="1.5.1.2" evidence="5"/>
<comment type="similarity">
    <text evidence="1">Belongs to the pyrroline-5-carboxylate reductase family.</text>
</comment>
<evidence type="ECO:0000313" key="8">
    <source>
        <dbReference type="Proteomes" id="UP000494205"/>
    </source>
</evidence>
<dbReference type="Pfam" id="PF03807">
    <property type="entry name" value="F420_oxidored"/>
    <property type="match status" value="1"/>
</dbReference>
<dbReference type="SUPFAM" id="SSF48179">
    <property type="entry name" value="6-phosphogluconate dehydrogenase C-terminal domain-like"/>
    <property type="match status" value="1"/>
</dbReference>
<dbReference type="EMBL" id="PNXY01000019">
    <property type="protein sequence ID" value="PMS28006.1"/>
    <property type="molecule type" value="Genomic_DNA"/>
</dbReference>
<feature type="binding site" evidence="2">
    <location>
        <position position="55"/>
    </location>
    <ligand>
        <name>NADPH</name>
        <dbReference type="ChEBI" id="CHEBI:57783"/>
    </ligand>
</feature>
<sequence length="257" mass="27120">MRLGFIGTGIITQAVVTGLLRSGVSIDPISLSPRNGEIAARLAALDGRVQVCASNQEVLETSDVVCLAVIPQIATGVLSELRFDARHHVISFIAGIPLDEVRRLVGSAGSKVVRAIPLPAVAEGKGSTAICPPDAIAKSLFSALGEAVEVDDEHKFDALSAVTATMASFFAVLEAQASWLVGQGLDYDAARSFLSGYCVGLAHDTTRGGEPFTALIEHCMTPGGINEQVHTELLKRGTYSHFGDALDRVLTRLEVRV</sequence>
<dbReference type="InterPro" id="IPR000304">
    <property type="entry name" value="Pyrroline-COOH_reductase"/>
</dbReference>
<dbReference type="Proteomes" id="UP000494205">
    <property type="component" value="Unassembled WGS sequence"/>
</dbReference>
<dbReference type="SUPFAM" id="SSF51735">
    <property type="entry name" value="NAD(P)-binding Rossmann-fold domains"/>
    <property type="match status" value="1"/>
</dbReference>
<protein>
    <submittedName>
        <fullName evidence="5">Pyrroline-5-carboxylate reductase</fullName>
        <ecNumber evidence="5">1.5.1.2</ecNumber>
    </submittedName>
</protein>
<evidence type="ECO:0000313" key="6">
    <source>
        <dbReference type="EMBL" id="PMS28006.1"/>
    </source>
</evidence>
<organism evidence="5 8">
    <name type="scientific">Paraburkholderia rhynchosiae</name>
    <dbReference type="NCBI Taxonomy" id="487049"/>
    <lineage>
        <taxon>Bacteria</taxon>
        <taxon>Pseudomonadati</taxon>
        <taxon>Pseudomonadota</taxon>
        <taxon>Betaproteobacteria</taxon>
        <taxon>Burkholderiales</taxon>
        <taxon>Burkholderiaceae</taxon>
        <taxon>Paraburkholderia</taxon>
    </lineage>
</organism>
<dbReference type="PANTHER" id="PTHR11645:SF13">
    <property type="entry name" value="PYRROLINE-5-CARBOXYLATE REDUCTASE CATALYTIC N-TERMINAL DOMAIN-CONTAINING PROTEIN"/>
    <property type="match status" value="1"/>
</dbReference>
<dbReference type="PIRSF" id="PIRSF000193">
    <property type="entry name" value="Pyrrol-5-carb_rd"/>
    <property type="match status" value="1"/>
</dbReference>
<feature type="binding site" evidence="2">
    <location>
        <begin position="68"/>
        <end position="71"/>
    </location>
    <ligand>
        <name>NADP(+)</name>
        <dbReference type="ChEBI" id="CHEBI:58349"/>
    </ligand>
</feature>
<keyword evidence="7" id="KW-1185">Reference proteome</keyword>
<feature type="domain" description="Pyrroline-5-carboxylate reductase dimerisation" evidence="4">
    <location>
        <begin position="153"/>
        <end position="252"/>
    </location>
</feature>
<evidence type="ECO:0000256" key="1">
    <source>
        <dbReference type="ARBA" id="ARBA00005525"/>
    </source>
</evidence>
<dbReference type="InterPro" id="IPR008927">
    <property type="entry name" value="6-PGluconate_DH-like_C_sf"/>
</dbReference>
<evidence type="ECO:0000256" key="2">
    <source>
        <dbReference type="PIRSR" id="PIRSR000193-1"/>
    </source>
</evidence>
<dbReference type="InterPro" id="IPR029036">
    <property type="entry name" value="P5CR_dimer"/>
</dbReference>